<keyword evidence="1" id="KW-0732">Signal</keyword>
<name>A0ABR0SP45_9HYPO</name>
<dbReference type="Gene3D" id="3.30.430.10">
    <property type="entry name" value="Killer Toxin P4, subunit A"/>
    <property type="match status" value="1"/>
</dbReference>
<proteinExistence type="predicted"/>
<gene>
    <name evidence="3" type="ORF">PT974_06963</name>
</gene>
<feature type="domain" description="Killer toxin Kp4" evidence="2">
    <location>
        <begin position="8"/>
        <end position="122"/>
    </location>
</feature>
<protein>
    <recommendedName>
        <fullName evidence="2">Killer toxin Kp4 domain-containing protein</fullName>
    </recommendedName>
</protein>
<feature type="signal peptide" evidence="1">
    <location>
        <begin position="1"/>
        <end position="15"/>
    </location>
</feature>
<dbReference type="Proteomes" id="UP001338125">
    <property type="component" value="Unassembled WGS sequence"/>
</dbReference>
<evidence type="ECO:0000256" key="1">
    <source>
        <dbReference type="SAM" id="SignalP"/>
    </source>
</evidence>
<feature type="chain" id="PRO_5047522081" description="Killer toxin Kp4 domain-containing protein" evidence="1">
    <location>
        <begin position="16"/>
        <end position="132"/>
    </location>
</feature>
<dbReference type="InterPro" id="IPR011329">
    <property type="entry name" value="Killer_tox_Kp4/SMK"/>
</dbReference>
<accession>A0ABR0SP45</accession>
<dbReference type="Pfam" id="PF09044">
    <property type="entry name" value="Kp4"/>
    <property type="match status" value="1"/>
</dbReference>
<evidence type="ECO:0000259" key="2">
    <source>
        <dbReference type="Pfam" id="PF09044"/>
    </source>
</evidence>
<dbReference type="InterPro" id="IPR015131">
    <property type="entry name" value="Killer_tox_Kp4"/>
</dbReference>
<dbReference type="EMBL" id="JAVFKD010000012">
    <property type="protein sequence ID" value="KAK5993530.1"/>
    <property type="molecule type" value="Genomic_DNA"/>
</dbReference>
<evidence type="ECO:0000313" key="3">
    <source>
        <dbReference type="EMBL" id="KAK5993530.1"/>
    </source>
</evidence>
<keyword evidence="4" id="KW-1185">Reference proteome</keyword>
<organism evidence="3 4">
    <name type="scientific">Cladobotryum mycophilum</name>
    <dbReference type="NCBI Taxonomy" id="491253"/>
    <lineage>
        <taxon>Eukaryota</taxon>
        <taxon>Fungi</taxon>
        <taxon>Dikarya</taxon>
        <taxon>Ascomycota</taxon>
        <taxon>Pezizomycotina</taxon>
        <taxon>Sordariomycetes</taxon>
        <taxon>Hypocreomycetidae</taxon>
        <taxon>Hypocreales</taxon>
        <taxon>Hypocreaceae</taxon>
        <taxon>Cladobotryum</taxon>
    </lineage>
</organism>
<evidence type="ECO:0000313" key="4">
    <source>
        <dbReference type="Proteomes" id="UP001338125"/>
    </source>
</evidence>
<sequence>MQFLSTLLFISGAAASIIACRGSAVCGSDPGASVQTIHDQVQSLVANGGASKKFETNQQIACSQTTDQSFCAFYTNGGSGTAQNALQQLQNLMNHGCKKCGSVPSGSSPNGADGLLTVNWVKDACCQGNCHC</sequence>
<comment type="caution">
    <text evidence="3">The sequence shown here is derived from an EMBL/GenBank/DDBJ whole genome shotgun (WGS) entry which is preliminary data.</text>
</comment>
<dbReference type="SUPFAM" id="SSF55221">
    <property type="entry name" value="Yeast killer toxins"/>
    <property type="match status" value="1"/>
</dbReference>
<reference evidence="3 4" key="1">
    <citation type="submission" date="2024-01" db="EMBL/GenBank/DDBJ databases">
        <title>Complete genome of Cladobotryum mycophilum ATHUM6906.</title>
        <authorList>
            <person name="Christinaki A.C."/>
            <person name="Myridakis A.I."/>
            <person name="Kouvelis V.N."/>
        </authorList>
    </citation>
    <scope>NUCLEOTIDE SEQUENCE [LARGE SCALE GENOMIC DNA]</scope>
    <source>
        <strain evidence="3 4">ATHUM6906</strain>
    </source>
</reference>